<evidence type="ECO:0000259" key="2">
    <source>
        <dbReference type="Pfam" id="PF24483"/>
    </source>
</evidence>
<keyword evidence="4" id="KW-1185">Reference proteome</keyword>
<accession>A0A8E5HVG7</accession>
<feature type="region of interest" description="Disordered" evidence="1">
    <location>
        <begin position="58"/>
        <end position="84"/>
    </location>
</feature>
<dbReference type="RefSeq" id="XP_042999885.1">
    <property type="nucleotide sequence ID" value="XM_043143950.1"/>
</dbReference>
<organism evidence="3 4">
    <name type="scientific">Ustilaginoidea virens</name>
    <name type="common">Rice false smut fungus</name>
    <name type="synonym">Villosiclava virens</name>
    <dbReference type="NCBI Taxonomy" id="1159556"/>
    <lineage>
        <taxon>Eukaryota</taxon>
        <taxon>Fungi</taxon>
        <taxon>Dikarya</taxon>
        <taxon>Ascomycota</taxon>
        <taxon>Pezizomycotina</taxon>
        <taxon>Sordariomycetes</taxon>
        <taxon>Hypocreomycetidae</taxon>
        <taxon>Hypocreales</taxon>
        <taxon>Clavicipitaceae</taxon>
        <taxon>Ustilaginoidea</taxon>
    </lineage>
</organism>
<feature type="region of interest" description="Disordered" evidence="1">
    <location>
        <begin position="411"/>
        <end position="458"/>
    </location>
</feature>
<feature type="region of interest" description="Disordered" evidence="1">
    <location>
        <begin position="109"/>
        <end position="178"/>
    </location>
</feature>
<reference evidence="3" key="1">
    <citation type="submission" date="2020-03" db="EMBL/GenBank/DDBJ databases">
        <title>A mixture of massive structural variations and highly conserved coding sequences in Ustilaginoidea virens genome.</title>
        <authorList>
            <person name="Zhang K."/>
            <person name="Zhao Z."/>
            <person name="Zhang Z."/>
            <person name="Li Y."/>
            <person name="Hsiang T."/>
            <person name="Sun W."/>
        </authorList>
    </citation>
    <scope>NUCLEOTIDE SEQUENCE</scope>
    <source>
        <strain evidence="3">UV-8b</strain>
    </source>
</reference>
<feature type="domain" description="DUF7582" evidence="2">
    <location>
        <begin position="187"/>
        <end position="329"/>
    </location>
</feature>
<dbReference type="OrthoDB" id="5350192at2759"/>
<dbReference type="GeneID" id="66067230"/>
<dbReference type="InterPro" id="IPR056004">
    <property type="entry name" value="DUF7582"/>
</dbReference>
<gene>
    <name evidence="3" type="ORF">UV8b_06453</name>
</gene>
<feature type="region of interest" description="Disordered" evidence="1">
    <location>
        <begin position="483"/>
        <end position="508"/>
    </location>
</feature>
<evidence type="ECO:0000313" key="3">
    <source>
        <dbReference type="EMBL" id="QUC22212.1"/>
    </source>
</evidence>
<dbReference type="Proteomes" id="UP000027002">
    <property type="component" value="Chromosome 5"/>
</dbReference>
<dbReference type="Pfam" id="PF24483">
    <property type="entry name" value="DUF7582"/>
    <property type="match status" value="1"/>
</dbReference>
<protein>
    <recommendedName>
        <fullName evidence="2">DUF7582 domain-containing protein</fullName>
    </recommendedName>
</protein>
<dbReference type="EMBL" id="CP072757">
    <property type="protein sequence ID" value="QUC22212.1"/>
    <property type="molecule type" value="Genomic_DNA"/>
</dbReference>
<evidence type="ECO:0000256" key="1">
    <source>
        <dbReference type="SAM" id="MobiDB-lite"/>
    </source>
</evidence>
<feature type="compositionally biased region" description="Low complexity" evidence="1">
    <location>
        <begin position="115"/>
        <end position="156"/>
    </location>
</feature>
<feature type="compositionally biased region" description="Low complexity" evidence="1">
    <location>
        <begin position="68"/>
        <end position="84"/>
    </location>
</feature>
<dbReference type="AlphaFoldDB" id="A0A8E5HVG7"/>
<name>A0A8E5HVG7_USTVR</name>
<evidence type="ECO:0000313" key="4">
    <source>
        <dbReference type="Proteomes" id="UP000027002"/>
    </source>
</evidence>
<sequence>MSLKERISSPLEAGPSILDPHHLPPLLTQALEHASSGLARKSLHLTLVAVRRDHRLPSVNRSLGSSGRGTPATPATPASSPSGRFSFATAPLAALKQLVRTRSLDALEPPARRVGAGTSASSFSTATSDSAPSSRAAPSPGASLPWPLLSPSASPSSPLPTTPRTASTSSMTTDSLGRGTPGGAAWTFIHTHDLPLKGRRIQRAVLTKTAQKYSLSGSMLSAAVSPAAAGLSSQLITNSIVQNEVLFSSDGLTLLSLDRIYSIKSALAAYAKSKSPLRLEDAVDELRRYVLANSGAKVTKSDLLRSYDWLNVGTGAVSDLDRMYRRAYGGPDQVGAISGLQPTSRTPALTLRFCPDPDPVVRRSSDGLTWGLEHHGEPRTPQMGLVATTSETNKPLLKIQTTFEVKPKLLSARRKGGREQGQTPEKANDDIPREQSVTTPERHGEAGQGDDDGGLTARPLEHWPAISTCMPWRSDSSIEKTPLSAVTDSPRQGLLGRGPVTPNGYDDITPVTRGEWGLLMVENALRGSRTVAVETC</sequence>
<dbReference type="KEGG" id="uvi:66067230"/>
<proteinExistence type="predicted"/>